<sequence>MCFEVKERDLGGRIGTLRTRRGVLETPTLMPVVNPVKNTIRPAELKDEFGFDLIITNAYIILKHYGKGAGDVHEITGFDGTIMTDSGAYQLLIYGGIDTTPEEIVRFQERIRSDIGVILDVPTGGFSTKQEAEQTVKETIRRARESISWREDDAMLWAGPVQGGRYLDLLEFCARAMGELDFHIHPLGSPTQIMEEYDYATLVDMIVTAKRALPPERPLHLFGAGHPMMLSLAVALGCDLFDSAAYALFAKDGRYMTQSGTMRVDELEELPCSCPICAKRDAEDFAEVSKEEREGLLARHNLYVVVEELRSIRESIREGTLWEHVETRCRTHPKLYGGLKRLLDYREYLERNDPLVNRVVRGLFFYDEVSMCRPEVYRYKERIASRYSRPKGKDILLLVPMPEEKPFTKSKICKSVKELFKDREDVHVCFYGDPFGVVPSELSETFPLSQFESAIGLGKAWRESAEAFIATKGYKEVFVLGQEIKGAKTINSLEELKRLLDPLGSRR</sequence>
<dbReference type="Pfam" id="PF17884">
    <property type="entry name" value="DUF5591"/>
    <property type="match status" value="1"/>
</dbReference>
<feature type="active site" description="Nucleophile" evidence="6">
    <location>
        <position position="85"/>
    </location>
</feature>
<dbReference type="AlphaFoldDB" id="A0A523BFK3"/>
<keyword evidence="2 6" id="KW-0808">Transferase</keyword>
<keyword evidence="4 6" id="KW-0479">Metal-binding</keyword>
<comment type="function">
    <text evidence="6">Exchanges the guanine residue with 7-cyano-7-deazaguanine (preQ0) at position 15 in the dihydrouridine loop (D-loop) of archaeal tRNAs.</text>
</comment>
<feature type="binding site" evidence="6">
    <location>
        <position position="277"/>
    </location>
    <ligand>
        <name>Zn(2+)</name>
        <dbReference type="ChEBI" id="CHEBI:29105"/>
    </ligand>
</feature>
<dbReference type="NCBIfam" id="TIGR00449">
    <property type="entry name" value="tgt_general"/>
    <property type="match status" value="1"/>
</dbReference>
<dbReference type="Pfam" id="PF01702">
    <property type="entry name" value="TGT"/>
    <property type="match status" value="1"/>
</dbReference>
<evidence type="ECO:0000313" key="9">
    <source>
        <dbReference type="EMBL" id="TDA39602.1"/>
    </source>
</evidence>
<evidence type="ECO:0000256" key="5">
    <source>
        <dbReference type="ARBA" id="ARBA00022833"/>
    </source>
</evidence>
<dbReference type="EMBL" id="QNVH01000009">
    <property type="protein sequence ID" value="TDA39602.1"/>
    <property type="molecule type" value="Genomic_DNA"/>
</dbReference>
<feature type="domain" description="tRNA-guanine(15) transglycosylase-like" evidence="7">
    <location>
        <begin position="11"/>
        <end position="334"/>
    </location>
</feature>
<name>A0A523BFK3_9CREN</name>
<dbReference type="InterPro" id="IPR050076">
    <property type="entry name" value="ArchSynthase1/Queuine_TRR"/>
</dbReference>
<comment type="catalytic activity">
    <reaction evidence="6">
        <text>guanosine(15) in tRNA + 7-cyano-7-carbaguanine = 7-cyano-7-carbaguanosine(15) in tRNA + guanine</text>
        <dbReference type="Rhea" id="RHEA:43164"/>
        <dbReference type="Rhea" id="RHEA-COMP:10371"/>
        <dbReference type="Rhea" id="RHEA-COMP:10372"/>
        <dbReference type="ChEBI" id="CHEBI:16235"/>
        <dbReference type="ChEBI" id="CHEBI:45075"/>
        <dbReference type="ChEBI" id="CHEBI:74269"/>
        <dbReference type="ChEBI" id="CHEBI:82850"/>
        <dbReference type="EC" id="2.4.2.48"/>
    </reaction>
</comment>
<evidence type="ECO:0000256" key="3">
    <source>
        <dbReference type="ARBA" id="ARBA00022694"/>
    </source>
</evidence>
<evidence type="ECO:0000256" key="6">
    <source>
        <dbReference type="HAMAP-Rule" id="MF_01634"/>
    </source>
</evidence>
<dbReference type="Proteomes" id="UP000315399">
    <property type="component" value="Unassembled WGS sequence"/>
</dbReference>
<comment type="cofactor">
    <cofactor evidence="6">
        <name>Zn(2+)</name>
        <dbReference type="ChEBI" id="CHEBI:29105"/>
    </cofactor>
    <text evidence="6">Binds 1 zinc ion per subunit.</text>
</comment>
<dbReference type="SUPFAM" id="SSF51713">
    <property type="entry name" value="tRNA-guanine transglycosylase"/>
    <property type="match status" value="1"/>
</dbReference>
<comment type="caution">
    <text evidence="6">Lacks conserved residue(s) required for the propagation of feature annotation.</text>
</comment>
<comment type="caution">
    <text evidence="9">The sequence shown here is derived from an EMBL/GenBank/DDBJ whole genome shotgun (WGS) entry which is preliminary data.</text>
</comment>
<evidence type="ECO:0000256" key="2">
    <source>
        <dbReference type="ARBA" id="ARBA00022679"/>
    </source>
</evidence>
<protein>
    <recommendedName>
        <fullName evidence="6">tRNA-guanine(15) transglycosylase</fullName>
        <ecNumber evidence="6">2.4.2.48</ecNumber>
    </recommendedName>
    <alternativeName>
        <fullName evidence="6">7-cyano-7-deazaguanine tRNA-ribosyltransferase</fullName>
    </alternativeName>
    <alternativeName>
        <fullName evidence="6">Archaeal tRNA-guanine transglycosylase</fullName>
    </alternativeName>
</protein>
<dbReference type="InterPro" id="IPR002616">
    <property type="entry name" value="tRNA_ribo_trans-like"/>
</dbReference>
<dbReference type="GO" id="GO:0008270">
    <property type="term" value="F:zinc ion binding"/>
    <property type="evidence" value="ECO:0007669"/>
    <property type="project" value="UniProtKB-UniRule"/>
</dbReference>
<keyword evidence="1 6" id="KW-0328">Glycosyltransferase</keyword>
<feature type="binding site" evidence="6">
    <location>
        <position position="274"/>
    </location>
    <ligand>
        <name>Zn(2+)</name>
        <dbReference type="ChEBI" id="CHEBI:29105"/>
    </ligand>
</feature>
<comment type="similarity">
    <text evidence="6">Belongs to the archaeosine tRNA-ribosyltransferase family.</text>
</comment>
<dbReference type="HAMAP" id="MF_01634">
    <property type="entry name" value="TgtA_arch"/>
    <property type="match status" value="1"/>
</dbReference>
<dbReference type="PANTHER" id="PTHR46499">
    <property type="entry name" value="QUEUINE TRNA-RIBOSYLTRANSFERASE"/>
    <property type="match status" value="1"/>
</dbReference>
<dbReference type="PANTHER" id="PTHR46499:SF1">
    <property type="entry name" value="QUEUINE TRNA-RIBOSYLTRANSFERASE"/>
    <property type="match status" value="1"/>
</dbReference>
<dbReference type="EC" id="2.4.2.48" evidence="6"/>
<evidence type="ECO:0000259" key="7">
    <source>
        <dbReference type="Pfam" id="PF01702"/>
    </source>
</evidence>
<evidence type="ECO:0000256" key="1">
    <source>
        <dbReference type="ARBA" id="ARBA00022676"/>
    </source>
</evidence>
<dbReference type="SUPFAM" id="SSF52141">
    <property type="entry name" value="Uracil-DNA glycosylase-like"/>
    <property type="match status" value="1"/>
</dbReference>
<reference evidence="9 10" key="1">
    <citation type="journal article" date="2019" name="Nat. Microbiol.">
        <title>Expanding anaerobic alkane metabolism in the domain of Archaea.</title>
        <authorList>
            <person name="Wang Y."/>
            <person name="Wegener G."/>
            <person name="Hou J."/>
            <person name="Wang F."/>
            <person name="Xiao X."/>
        </authorList>
    </citation>
    <scope>NUCLEOTIDE SEQUENCE [LARGE SCALE GENOMIC DNA]</scope>
    <source>
        <strain evidence="9">WYZ-LMO10</strain>
    </source>
</reference>
<dbReference type="InterPro" id="IPR040777">
    <property type="entry name" value="DUF5591"/>
</dbReference>
<feature type="binding site" evidence="6">
    <location>
        <position position="272"/>
    </location>
    <ligand>
        <name>Zn(2+)</name>
        <dbReference type="ChEBI" id="CHEBI:29105"/>
    </ligand>
</feature>
<dbReference type="GO" id="GO:0005737">
    <property type="term" value="C:cytoplasm"/>
    <property type="evidence" value="ECO:0007669"/>
    <property type="project" value="TreeGrafter"/>
</dbReference>
<evidence type="ECO:0000313" key="10">
    <source>
        <dbReference type="Proteomes" id="UP000315399"/>
    </source>
</evidence>
<dbReference type="Gene3D" id="3.20.20.105">
    <property type="entry name" value="Queuine tRNA-ribosyltransferase-like"/>
    <property type="match status" value="1"/>
</dbReference>
<dbReference type="NCBIfam" id="TIGR00432">
    <property type="entry name" value="arcsn_tRNA_tgt"/>
    <property type="match status" value="1"/>
</dbReference>
<comment type="pathway">
    <text evidence="6">tRNA modification; archaeosine-tRNA biosynthesis.</text>
</comment>
<accession>A0A523BFK3</accession>
<dbReference type="InterPro" id="IPR036511">
    <property type="entry name" value="TGT-like_sf"/>
</dbReference>
<gene>
    <name evidence="6" type="primary">tgtA</name>
    <name evidence="9" type="ORF">DSO08_01680</name>
</gene>
<dbReference type="Gene3D" id="3.40.50.10630">
    <property type="entry name" value="Uracil-DNA glycosylase-like"/>
    <property type="match status" value="1"/>
</dbReference>
<dbReference type="InterPro" id="IPR004804">
    <property type="entry name" value="TgtA"/>
</dbReference>
<dbReference type="GO" id="GO:0002099">
    <property type="term" value="P:tRNA wobble guanine modification"/>
    <property type="evidence" value="ECO:0007669"/>
    <property type="project" value="TreeGrafter"/>
</dbReference>
<proteinExistence type="inferred from homology"/>
<organism evidence="9 10">
    <name type="scientific">Thermoproteota archaeon</name>
    <dbReference type="NCBI Taxonomy" id="2056631"/>
    <lineage>
        <taxon>Archaea</taxon>
        <taxon>Thermoproteota</taxon>
    </lineage>
</organism>
<feature type="domain" description="DUF5591" evidence="8">
    <location>
        <begin position="376"/>
        <end position="470"/>
    </location>
</feature>
<evidence type="ECO:0000256" key="4">
    <source>
        <dbReference type="ARBA" id="ARBA00022723"/>
    </source>
</evidence>
<evidence type="ECO:0000259" key="8">
    <source>
        <dbReference type="Pfam" id="PF17884"/>
    </source>
</evidence>
<dbReference type="UniPathway" id="UPA00393"/>
<keyword evidence="5 6" id="KW-0862">Zinc</keyword>
<feature type="binding site" evidence="6">
    <location>
        <position position="120"/>
    </location>
    <ligand>
        <name>substrate</name>
    </ligand>
</feature>
<keyword evidence="3 6" id="KW-0819">tRNA processing</keyword>
<dbReference type="InterPro" id="IPR036895">
    <property type="entry name" value="Uracil-DNA_glycosylase-like_sf"/>
</dbReference>
<dbReference type="GO" id="GO:0016763">
    <property type="term" value="F:pentosyltransferase activity"/>
    <property type="evidence" value="ECO:0007669"/>
    <property type="project" value="UniProtKB-UniRule"/>
</dbReference>